<keyword evidence="5 7" id="KW-0472">Membrane</keyword>
<dbReference type="InterPro" id="IPR050835">
    <property type="entry name" value="ABC_transporter_sub-D"/>
</dbReference>
<evidence type="ECO:0000256" key="3">
    <source>
        <dbReference type="ARBA" id="ARBA00022692"/>
    </source>
</evidence>
<comment type="caution">
    <text evidence="10">The sequence shown here is derived from an EMBL/GenBank/DDBJ whole genome shotgun (WGS) entry which is preliminary data.</text>
</comment>
<evidence type="ECO:0000313" key="11">
    <source>
        <dbReference type="Proteomes" id="UP001642540"/>
    </source>
</evidence>
<feature type="transmembrane region" description="Helical" evidence="7">
    <location>
        <begin position="361"/>
        <end position="379"/>
    </location>
</feature>
<dbReference type="Pfam" id="PF00005">
    <property type="entry name" value="ABC_tran"/>
    <property type="match status" value="1"/>
</dbReference>
<dbReference type="Gene3D" id="3.40.50.300">
    <property type="entry name" value="P-loop containing nucleotide triphosphate hydrolases"/>
    <property type="match status" value="1"/>
</dbReference>
<organism evidence="10 11">
    <name type="scientific">Orchesella dallaii</name>
    <dbReference type="NCBI Taxonomy" id="48710"/>
    <lineage>
        <taxon>Eukaryota</taxon>
        <taxon>Metazoa</taxon>
        <taxon>Ecdysozoa</taxon>
        <taxon>Arthropoda</taxon>
        <taxon>Hexapoda</taxon>
        <taxon>Collembola</taxon>
        <taxon>Entomobryomorpha</taxon>
        <taxon>Entomobryoidea</taxon>
        <taxon>Orchesellidae</taxon>
        <taxon>Orchesellinae</taxon>
        <taxon>Orchesella</taxon>
    </lineage>
</organism>
<dbReference type="Pfam" id="PF06472">
    <property type="entry name" value="ABC_membrane_2"/>
    <property type="match status" value="1"/>
</dbReference>
<reference evidence="10 11" key="1">
    <citation type="submission" date="2024-08" db="EMBL/GenBank/DDBJ databases">
        <authorList>
            <person name="Cucini C."/>
            <person name="Frati F."/>
        </authorList>
    </citation>
    <scope>NUCLEOTIDE SEQUENCE [LARGE SCALE GENOMIC DNA]</scope>
</reference>
<keyword evidence="3 7" id="KW-0812">Transmembrane</keyword>
<feature type="domain" description="ABC transporter" evidence="8">
    <location>
        <begin position="502"/>
        <end position="715"/>
    </location>
</feature>
<dbReference type="PANTHER" id="PTHR11384:SF59">
    <property type="entry name" value="LYSOSOMAL COBALAMIN TRANSPORTER ABCD4"/>
    <property type="match status" value="1"/>
</dbReference>
<proteinExistence type="inferred from homology"/>
<dbReference type="CDD" id="cd03223">
    <property type="entry name" value="ABCD_peroxisomal_ALDP"/>
    <property type="match status" value="1"/>
</dbReference>
<dbReference type="InterPro" id="IPR003439">
    <property type="entry name" value="ABC_transporter-like_ATP-bd"/>
</dbReference>
<dbReference type="InterPro" id="IPR017871">
    <property type="entry name" value="ABC_transporter-like_CS"/>
</dbReference>
<evidence type="ECO:0000256" key="2">
    <source>
        <dbReference type="ARBA" id="ARBA00022448"/>
    </source>
</evidence>
<evidence type="ECO:0008006" key="12">
    <source>
        <dbReference type="Google" id="ProtNLM"/>
    </source>
</evidence>
<protein>
    <recommendedName>
        <fullName evidence="12">ATP-binding cassette sub-family D member 4</fullName>
    </recommendedName>
</protein>
<dbReference type="PROSITE" id="PS50893">
    <property type="entry name" value="ABC_TRANSPORTER_2"/>
    <property type="match status" value="1"/>
</dbReference>
<dbReference type="Gene3D" id="1.20.1560.10">
    <property type="entry name" value="ABC transporter type 1, transmembrane domain"/>
    <property type="match status" value="1"/>
</dbReference>
<gene>
    <name evidence="10" type="ORF">ODALV1_LOCUS27250</name>
</gene>
<dbReference type="InterPro" id="IPR036640">
    <property type="entry name" value="ABC1_TM_sf"/>
</dbReference>
<dbReference type="EMBL" id="CAXLJM020000122">
    <property type="protein sequence ID" value="CAL8138178.1"/>
    <property type="molecule type" value="Genomic_DNA"/>
</dbReference>
<dbReference type="InterPro" id="IPR011527">
    <property type="entry name" value="ABC1_TM_dom"/>
</dbReference>
<feature type="transmembrane region" description="Helical" evidence="7">
    <location>
        <begin position="391"/>
        <end position="413"/>
    </location>
</feature>
<feature type="region of interest" description="Disordered" evidence="6">
    <location>
        <begin position="1"/>
        <end position="47"/>
    </location>
</feature>
<dbReference type="PROSITE" id="PS50929">
    <property type="entry name" value="ABC_TM1F"/>
    <property type="match status" value="1"/>
</dbReference>
<keyword evidence="2" id="KW-0813">Transport</keyword>
<dbReference type="PANTHER" id="PTHR11384">
    <property type="entry name" value="ATP-BINDING CASSETTE, SUB-FAMILY D MEMBER"/>
    <property type="match status" value="1"/>
</dbReference>
<evidence type="ECO:0000256" key="5">
    <source>
        <dbReference type="ARBA" id="ARBA00023136"/>
    </source>
</evidence>
<keyword evidence="4 7" id="KW-1133">Transmembrane helix</keyword>
<evidence type="ECO:0000259" key="8">
    <source>
        <dbReference type="PROSITE" id="PS50893"/>
    </source>
</evidence>
<evidence type="ECO:0000313" key="10">
    <source>
        <dbReference type="EMBL" id="CAL8138178.1"/>
    </source>
</evidence>
<sequence length="716" mass="81282">MPPSDIEEADAAHRRFQPIGKTLTDSTKEIKQSFGGNGKTEDDENENTGIAIASSSTPLNFENPDYGATILDLTGVVKQDAVGEHSSPIKSPPFKEEQFGFDFRFIQRFYRLHGLLFLSLCSFSTVLFVFLLCLVLLQEYIVYQVGLIASGFYKTLGDKDLPGFWIQTRNSVGLILAVAFIKSSTEYIQKVLTVTFRKMLCKAAHRLYFADIHFYQLNVLDKAIDNPDQRMTQDISKFCSTYCEVLPKLLVSPFTIGYYCYQGYQRSGWQGPVGCFGFFLAATCLNKLLMTPIVRFVVKQEKCEGDFRFLHMLVRVNSESIAFQQASLVEGEKVEDALETLIETQHSLYLRQYLLSFSINLIDYIGSIFSYLMLAIPIFSGQYDDLSASDLGSLISQNAFILIYLIFTFTSLVDISGKFTDIAGVSHRIAQLLERLNVLDDFWRDLYPDEFDRTASSLALYEHWIRRRQKQSDLNNSNPQEKDGCFEKNPAAGDGSLKLPIWTLENVNFSPPMREEPLIANLNLQFVVGESVLITGTSSAGKSSILRVLRGLWPHTDGYLKRHYPPGPHGVYFCPQKPYLTCGTLREQISFPLYPDPKQKDDKLILYYIERLRLSPIVERVGGLDVACSWSVFDSLSPGEMQRLCILRVFYHRPVVVVLDEATSAISLDMEEFVYSELKRLGITLISVGHRESIRKYHDKQLILTGDNGWELHSID</sequence>
<evidence type="ECO:0000256" key="1">
    <source>
        <dbReference type="ARBA" id="ARBA00008575"/>
    </source>
</evidence>
<comment type="similarity">
    <text evidence="1">Belongs to the ABC transporter superfamily. ABCD family. Peroxisomal fatty acyl CoA transporter (TC 3.A.1.203) subfamily.</text>
</comment>
<dbReference type="PROSITE" id="PS00211">
    <property type="entry name" value="ABC_TRANSPORTER_1"/>
    <property type="match status" value="1"/>
</dbReference>
<dbReference type="SUPFAM" id="SSF52540">
    <property type="entry name" value="P-loop containing nucleoside triphosphate hydrolases"/>
    <property type="match status" value="1"/>
</dbReference>
<dbReference type="Proteomes" id="UP001642540">
    <property type="component" value="Unassembled WGS sequence"/>
</dbReference>
<dbReference type="InterPro" id="IPR027417">
    <property type="entry name" value="P-loop_NTPase"/>
</dbReference>
<evidence type="ECO:0000256" key="4">
    <source>
        <dbReference type="ARBA" id="ARBA00022989"/>
    </source>
</evidence>
<name>A0ABP1RXN4_9HEXA</name>
<accession>A0ABP1RXN4</accession>
<evidence type="ECO:0000256" key="6">
    <source>
        <dbReference type="SAM" id="MobiDB-lite"/>
    </source>
</evidence>
<feature type="transmembrane region" description="Helical" evidence="7">
    <location>
        <begin position="114"/>
        <end position="137"/>
    </location>
</feature>
<keyword evidence="11" id="KW-1185">Reference proteome</keyword>
<dbReference type="SUPFAM" id="SSF90123">
    <property type="entry name" value="ABC transporter transmembrane region"/>
    <property type="match status" value="1"/>
</dbReference>
<feature type="domain" description="ABC transmembrane type-1" evidence="9">
    <location>
        <begin position="126"/>
        <end position="417"/>
    </location>
</feature>
<evidence type="ECO:0000259" key="9">
    <source>
        <dbReference type="PROSITE" id="PS50929"/>
    </source>
</evidence>
<evidence type="ECO:0000256" key="7">
    <source>
        <dbReference type="SAM" id="Phobius"/>
    </source>
</evidence>